<dbReference type="PROSITE" id="PS00474">
    <property type="entry name" value="RIBOSOMAL_L3"/>
    <property type="match status" value="1"/>
</dbReference>
<dbReference type="GO" id="GO:0022625">
    <property type="term" value="C:cytosolic large ribosomal subunit"/>
    <property type="evidence" value="ECO:0007669"/>
    <property type="project" value="TreeGrafter"/>
</dbReference>
<dbReference type="HAMAP" id="MF_01325_B">
    <property type="entry name" value="Ribosomal_uL3_B"/>
    <property type="match status" value="1"/>
</dbReference>
<dbReference type="GO" id="GO:0006412">
    <property type="term" value="P:translation"/>
    <property type="evidence" value="ECO:0007669"/>
    <property type="project" value="InterPro"/>
</dbReference>
<dbReference type="GO" id="GO:0019843">
    <property type="term" value="F:rRNA binding"/>
    <property type="evidence" value="ECO:0007669"/>
    <property type="project" value="UniProtKB-KW"/>
</dbReference>
<keyword evidence="3" id="KW-0694">RNA-binding</keyword>
<dbReference type="Gene3D" id="2.40.30.10">
    <property type="entry name" value="Translation factors"/>
    <property type="match status" value="1"/>
</dbReference>
<dbReference type="Pfam" id="PF00297">
    <property type="entry name" value="Ribosomal_L3"/>
    <property type="match status" value="1"/>
</dbReference>
<evidence type="ECO:0000256" key="5">
    <source>
        <dbReference type="ARBA" id="ARBA00023274"/>
    </source>
</evidence>
<dbReference type="EMBL" id="UINC01040326">
    <property type="protein sequence ID" value="SVB40038.1"/>
    <property type="molecule type" value="Genomic_DNA"/>
</dbReference>
<dbReference type="AlphaFoldDB" id="A0A382DNS6"/>
<dbReference type="FunFam" id="3.30.160.810:FF:000001">
    <property type="entry name" value="50S ribosomal protein L3"/>
    <property type="match status" value="1"/>
</dbReference>
<gene>
    <name evidence="6" type="ORF">METZ01_LOCUS192892</name>
</gene>
<keyword evidence="5" id="KW-0687">Ribonucleoprotein</keyword>
<comment type="similarity">
    <text evidence="1">Belongs to the universal ribosomal protein uL3 family.</text>
</comment>
<dbReference type="InterPro" id="IPR000597">
    <property type="entry name" value="Ribosomal_uL3"/>
</dbReference>
<dbReference type="Gene3D" id="3.30.160.810">
    <property type="match status" value="1"/>
</dbReference>
<accession>A0A382DNS6</accession>
<dbReference type="FunFam" id="2.40.30.10:FF:000004">
    <property type="entry name" value="50S ribosomal protein L3"/>
    <property type="match status" value="1"/>
</dbReference>
<evidence type="ECO:0000256" key="1">
    <source>
        <dbReference type="ARBA" id="ARBA00006540"/>
    </source>
</evidence>
<dbReference type="InterPro" id="IPR019926">
    <property type="entry name" value="Ribosomal_uL3_CS"/>
</dbReference>
<dbReference type="PANTHER" id="PTHR11229:SF16">
    <property type="entry name" value="LARGE RIBOSOMAL SUBUNIT PROTEIN UL3C"/>
    <property type="match status" value="1"/>
</dbReference>
<dbReference type="SUPFAM" id="SSF50447">
    <property type="entry name" value="Translation proteins"/>
    <property type="match status" value="1"/>
</dbReference>
<protein>
    <recommendedName>
        <fullName evidence="7">50S ribosomal protein L3</fullName>
    </recommendedName>
</protein>
<dbReference type="InterPro" id="IPR019927">
    <property type="entry name" value="Ribosomal_uL3_bac/org-type"/>
</dbReference>
<keyword evidence="4" id="KW-0689">Ribosomal protein</keyword>
<sequence>MVKGLIGKKIGMTRIFDDSGNHVPVTVLKAGPCVVLQVKNKDNDGYNAVQIGLVDETVKEKRQSKARLGHLKKAGSPSVRVIREFELEGEDEFSPGDTLTIEQFVEVDQVDVTATTKGRGFQGVMRRYGFGGGKATHGSMHHRAPGSVGMAAYPGKVLKGQRMPGQMGNKRATEIGLRVVEIDSEENLLLVAGSVPGAKKGYVLIRPTIRG</sequence>
<dbReference type="NCBIfam" id="TIGR03625">
    <property type="entry name" value="L3_bact"/>
    <property type="match status" value="1"/>
</dbReference>
<evidence type="ECO:0008006" key="7">
    <source>
        <dbReference type="Google" id="ProtNLM"/>
    </source>
</evidence>
<evidence type="ECO:0000256" key="4">
    <source>
        <dbReference type="ARBA" id="ARBA00022980"/>
    </source>
</evidence>
<dbReference type="GO" id="GO:0003735">
    <property type="term" value="F:structural constituent of ribosome"/>
    <property type="evidence" value="ECO:0007669"/>
    <property type="project" value="InterPro"/>
</dbReference>
<evidence type="ECO:0000256" key="3">
    <source>
        <dbReference type="ARBA" id="ARBA00022884"/>
    </source>
</evidence>
<dbReference type="PANTHER" id="PTHR11229">
    <property type="entry name" value="50S RIBOSOMAL PROTEIN L3"/>
    <property type="match status" value="1"/>
</dbReference>
<dbReference type="InterPro" id="IPR009000">
    <property type="entry name" value="Transl_B-barrel_sf"/>
</dbReference>
<keyword evidence="2" id="KW-0699">rRNA-binding</keyword>
<name>A0A382DNS6_9ZZZZ</name>
<evidence type="ECO:0000313" key="6">
    <source>
        <dbReference type="EMBL" id="SVB40038.1"/>
    </source>
</evidence>
<proteinExistence type="inferred from homology"/>
<evidence type="ECO:0000256" key="2">
    <source>
        <dbReference type="ARBA" id="ARBA00022730"/>
    </source>
</evidence>
<organism evidence="6">
    <name type="scientific">marine metagenome</name>
    <dbReference type="NCBI Taxonomy" id="408172"/>
    <lineage>
        <taxon>unclassified sequences</taxon>
        <taxon>metagenomes</taxon>
        <taxon>ecological metagenomes</taxon>
    </lineage>
</organism>
<reference evidence="6" key="1">
    <citation type="submission" date="2018-05" db="EMBL/GenBank/DDBJ databases">
        <authorList>
            <person name="Lanie J.A."/>
            <person name="Ng W.-L."/>
            <person name="Kazmierczak K.M."/>
            <person name="Andrzejewski T.M."/>
            <person name="Davidsen T.M."/>
            <person name="Wayne K.J."/>
            <person name="Tettelin H."/>
            <person name="Glass J.I."/>
            <person name="Rusch D."/>
            <person name="Podicherti R."/>
            <person name="Tsui H.-C.T."/>
            <person name="Winkler M.E."/>
        </authorList>
    </citation>
    <scope>NUCLEOTIDE SEQUENCE</scope>
</reference>